<evidence type="ECO:0000313" key="3">
    <source>
        <dbReference type="WBParaSite" id="Csp11.Scaffold629.g15280.t1"/>
    </source>
</evidence>
<keyword evidence="2" id="KW-1185">Reference proteome</keyword>
<accession>A0A1I7U693</accession>
<feature type="signal peptide" evidence="1">
    <location>
        <begin position="1"/>
        <end position="15"/>
    </location>
</feature>
<dbReference type="WBParaSite" id="Csp11.Scaffold629.g15280.t1">
    <property type="protein sequence ID" value="Csp11.Scaffold629.g15280.t1"/>
    <property type="gene ID" value="Csp11.Scaffold629.g15280"/>
</dbReference>
<keyword evidence="1" id="KW-0732">Signal</keyword>
<dbReference type="InterPro" id="IPR019410">
    <property type="entry name" value="Methyltransf_16"/>
</dbReference>
<dbReference type="Proteomes" id="UP000095282">
    <property type="component" value="Unplaced"/>
</dbReference>
<proteinExistence type="predicted"/>
<evidence type="ECO:0000256" key="1">
    <source>
        <dbReference type="SAM" id="SignalP"/>
    </source>
</evidence>
<reference evidence="3" key="1">
    <citation type="submission" date="2016-11" db="UniProtKB">
        <authorList>
            <consortium name="WormBaseParasite"/>
        </authorList>
    </citation>
    <scope>IDENTIFICATION</scope>
</reference>
<protein>
    <submittedName>
        <fullName evidence="3">EEF1A lysine methyltransferase 3</fullName>
    </submittedName>
</protein>
<dbReference type="Pfam" id="PF10294">
    <property type="entry name" value="Methyltransf_16"/>
    <property type="match status" value="1"/>
</dbReference>
<organism evidence="2 3">
    <name type="scientific">Caenorhabditis tropicalis</name>
    <dbReference type="NCBI Taxonomy" id="1561998"/>
    <lineage>
        <taxon>Eukaryota</taxon>
        <taxon>Metazoa</taxon>
        <taxon>Ecdysozoa</taxon>
        <taxon>Nematoda</taxon>
        <taxon>Chromadorea</taxon>
        <taxon>Rhabditida</taxon>
        <taxon>Rhabditina</taxon>
        <taxon>Rhabditomorpha</taxon>
        <taxon>Rhabditoidea</taxon>
        <taxon>Rhabditidae</taxon>
        <taxon>Peloderinae</taxon>
        <taxon>Caenorhabditis</taxon>
    </lineage>
</organism>
<dbReference type="Gene3D" id="3.40.50.150">
    <property type="entry name" value="Vaccinia Virus protein VP39"/>
    <property type="match status" value="1"/>
</dbReference>
<evidence type="ECO:0000313" key="2">
    <source>
        <dbReference type="Proteomes" id="UP000095282"/>
    </source>
</evidence>
<dbReference type="InterPro" id="IPR029063">
    <property type="entry name" value="SAM-dependent_MTases_sf"/>
</dbReference>
<dbReference type="AlphaFoldDB" id="A0A1I7U693"/>
<feature type="chain" id="PRO_5012227205" evidence="1">
    <location>
        <begin position="16"/>
        <end position="111"/>
    </location>
</feature>
<dbReference type="STRING" id="1561998.A0A1I7U693"/>
<dbReference type="eggNOG" id="KOG2497">
    <property type="taxonomic scope" value="Eukaryota"/>
</dbReference>
<sequence>MRWVLLLLLPAIASAATTYQHRQTYYPSLRSQAKIRCLDWLNFDLNEWNEQPPDLIIAADVVYDTALLGSLCRVLRLLLSLSHSQAAAAIVACTRRNESSLDAFELHLSQF</sequence>
<name>A0A1I7U693_9PELO</name>